<dbReference type="KEGG" id="pabs:JIR001_21670"/>
<dbReference type="AlphaFoldDB" id="A0A8D5UFY3"/>
<proteinExistence type="predicted"/>
<dbReference type="RefSeq" id="WP_212772726.1">
    <property type="nucleotide sequence ID" value="NZ_AP024601.1"/>
</dbReference>
<gene>
    <name evidence="1" type="ORF">JIR001_21670</name>
</gene>
<reference evidence="1" key="1">
    <citation type="journal article" date="2013" name="Int. J. Syst. Evol. Microbiol.">
        <title>Polycladomyces abyssicola gen. nov., sp. nov., a thermophilic filamentous bacterium isolated from hemipelagic sediment.</title>
        <authorList>
            <person name="Tsubouchi T."/>
            <person name="Shimane Y."/>
            <person name="Mori K."/>
            <person name="Usui K."/>
            <person name="Hiraki T."/>
            <person name="Tame A."/>
            <person name="Uematsu K."/>
            <person name="Maruyama T."/>
            <person name="Hatada Y."/>
        </authorList>
    </citation>
    <scope>NUCLEOTIDE SEQUENCE</scope>
    <source>
        <strain evidence="1">JIR-001</strain>
    </source>
</reference>
<dbReference type="Proteomes" id="UP000677436">
    <property type="component" value="Chromosome"/>
</dbReference>
<organism evidence="1 2">
    <name type="scientific">Polycladomyces abyssicola</name>
    <dbReference type="NCBI Taxonomy" id="1125966"/>
    <lineage>
        <taxon>Bacteria</taxon>
        <taxon>Bacillati</taxon>
        <taxon>Bacillota</taxon>
        <taxon>Bacilli</taxon>
        <taxon>Bacillales</taxon>
        <taxon>Thermoactinomycetaceae</taxon>
        <taxon>Polycladomyces</taxon>
    </lineage>
</organism>
<evidence type="ECO:0000313" key="2">
    <source>
        <dbReference type="Proteomes" id="UP000677436"/>
    </source>
</evidence>
<protein>
    <submittedName>
        <fullName evidence="1">Uncharacterized protein</fullName>
    </submittedName>
</protein>
<sequence length="90" mass="10733">MWTWKYFANWDLETPEQPLTESEAHERDEELEPYVVVVKQDGQPRYVVDSGAIPSATASFIWTKIGKRSVWIFIPSWMRWAMTFCFWSQL</sequence>
<keyword evidence="2" id="KW-1185">Reference proteome</keyword>
<evidence type="ECO:0000313" key="1">
    <source>
        <dbReference type="EMBL" id="BCU82384.1"/>
    </source>
</evidence>
<name>A0A8D5UFY3_9BACL</name>
<reference evidence="1" key="2">
    <citation type="journal article" date="2021" name="Microbiol. Resour. Announc.">
        <title>Complete Genome Sequence of Polycladomyces abyssicola JIR-001T, Isolated from Hemipelagic Sediment in Deep Seawater.</title>
        <authorList>
            <person name="Tsubouchi T."/>
            <person name="Kaneko Y."/>
        </authorList>
    </citation>
    <scope>NUCLEOTIDE SEQUENCE</scope>
    <source>
        <strain evidence="1">JIR-001</strain>
    </source>
</reference>
<dbReference type="EMBL" id="AP024601">
    <property type="protein sequence ID" value="BCU82384.1"/>
    <property type="molecule type" value="Genomic_DNA"/>
</dbReference>
<accession>A0A8D5UFY3</accession>